<name>A0AAW2ZJW0_9EUKA</name>
<dbReference type="Pfam" id="PF00621">
    <property type="entry name" value="RhoGEF"/>
    <property type="match status" value="1"/>
</dbReference>
<dbReference type="InterPro" id="IPR035899">
    <property type="entry name" value="DBL_dom_sf"/>
</dbReference>
<comment type="caution">
    <text evidence="3">The sequence shown here is derived from an EMBL/GenBank/DDBJ whole genome shotgun (WGS) entry which is preliminary data.</text>
</comment>
<dbReference type="PROSITE" id="PS50096">
    <property type="entry name" value="IQ"/>
    <property type="match status" value="1"/>
</dbReference>
<dbReference type="InterPro" id="IPR051092">
    <property type="entry name" value="FYVE_RhoGEF_PH"/>
</dbReference>
<dbReference type="SUPFAM" id="SSF48065">
    <property type="entry name" value="DBL homology domain (DH-domain)"/>
    <property type="match status" value="1"/>
</dbReference>
<dbReference type="PROSITE" id="PS50010">
    <property type="entry name" value="DH_2"/>
    <property type="match status" value="1"/>
</dbReference>
<dbReference type="GO" id="GO:0005737">
    <property type="term" value="C:cytoplasm"/>
    <property type="evidence" value="ECO:0007669"/>
    <property type="project" value="TreeGrafter"/>
</dbReference>
<evidence type="ECO:0000259" key="2">
    <source>
        <dbReference type="PROSITE" id="PS50010"/>
    </source>
</evidence>
<dbReference type="Proteomes" id="UP001431209">
    <property type="component" value="Unassembled WGS sequence"/>
</dbReference>
<dbReference type="EMBL" id="JAOPGA020001646">
    <property type="protein sequence ID" value="KAL0490143.1"/>
    <property type="molecule type" value="Genomic_DNA"/>
</dbReference>
<gene>
    <name evidence="3" type="ORF">AKO1_006672</name>
</gene>
<dbReference type="GO" id="GO:0005085">
    <property type="term" value="F:guanyl-nucleotide exchange factor activity"/>
    <property type="evidence" value="ECO:0007669"/>
    <property type="project" value="InterPro"/>
</dbReference>
<dbReference type="PANTHER" id="PTHR12673:SF159">
    <property type="entry name" value="LD03170P"/>
    <property type="match status" value="1"/>
</dbReference>
<dbReference type="AlphaFoldDB" id="A0AAW2ZJW0"/>
<protein>
    <submittedName>
        <fullName evidence="3">GxcJJ</fullName>
    </submittedName>
</protein>
<sequence>MSKSIIQNDNLNTLYTVLGAIMDFSKVLVINIQNSIDGDNIGEKLLMIIPFLKIYQDYFNNYQKVADVIRHEKNNNKKFLEWITKTEKMCQKDNRLGMMSYMIQPVQRIPRYNLLLKELLNQTNESHKDYQNIKKALEGTVSVADFLNTRMREMNNEHSKEKLIQQLIIKDEEDLLGVLKSHRTFLCKGQQEIVESSNRDLTPFDINDTYMFMLISDMLLVCEKCNVSKPAPPPPPTSCDDNQNSPGTPRPPIKLRENKKTGFIPNLETALTKRYSGGMRRVSLSSPFSPLTASKINFTQPNVETPPQPAKVDDHYIVIYCVYLYQGGSGVPWVRPLDKTHYQIICDQGSILFKNTNLSEKREWLLQLEKLTNILLSQDKKSNLSRCRMQPEFIVNNSVLYIQAMFRGNKVRIFNKARIVH</sequence>
<accession>A0AAW2ZJW0</accession>
<proteinExistence type="predicted"/>
<dbReference type="PANTHER" id="PTHR12673">
    <property type="entry name" value="FACIOGENITAL DYSPLASIA PROTEIN"/>
    <property type="match status" value="1"/>
</dbReference>
<feature type="domain" description="DH" evidence="2">
    <location>
        <begin position="1"/>
        <end position="150"/>
    </location>
</feature>
<organism evidence="3 4">
    <name type="scientific">Acrasis kona</name>
    <dbReference type="NCBI Taxonomy" id="1008807"/>
    <lineage>
        <taxon>Eukaryota</taxon>
        <taxon>Discoba</taxon>
        <taxon>Heterolobosea</taxon>
        <taxon>Tetramitia</taxon>
        <taxon>Eutetramitia</taxon>
        <taxon>Acrasidae</taxon>
        <taxon>Acrasis</taxon>
    </lineage>
</organism>
<keyword evidence="4" id="KW-1185">Reference proteome</keyword>
<evidence type="ECO:0000256" key="1">
    <source>
        <dbReference type="SAM" id="MobiDB-lite"/>
    </source>
</evidence>
<evidence type="ECO:0000313" key="3">
    <source>
        <dbReference type="EMBL" id="KAL0490143.1"/>
    </source>
</evidence>
<dbReference type="SMART" id="SM00325">
    <property type="entry name" value="RhoGEF"/>
    <property type="match status" value="1"/>
</dbReference>
<evidence type="ECO:0000313" key="4">
    <source>
        <dbReference type="Proteomes" id="UP001431209"/>
    </source>
</evidence>
<feature type="region of interest" description="Disordered" evidence="1">
    <location>
        <begin position="230"/>
        <end position="257"/>
    </location>
</feature>
<reference evidence="3 4" key="1">
    <citation type="submission" date="2024-03" db="EMBL/GenBank/DDBJ databases">
        <title>The Acrasis kona genome and developmental transcriptomes reveal deep origins of eukaryotic multicellular pathways.</title>
        <authorList>
            <person name="Sheikh S."/>
            <person name="Fu C.-J."/>
            <person name="Brown M.W."/>
            <person name="Baldauf S.L."/>
        </authorList>
    </citation>
    <scope>NUCLEOTIDE SEQUENCE [LARGE SCALE GENOMIC DNA]</scope>
    <source>
        <strain evidence="3 4">ATCC MYA-3509</strain>
    </source>
</reference>
<dbReference type="InterPro" id="IPR000219">
    <property type="entry name" value="DH_dom"/>
</dbReference>
<dbReference type="Gene3D" id="1.20.900.10">
    <property type="entry name" value="Dbl homology (DH) domain"/>
    <property type="match status" value="1"/>
</dbReference>